<keyword evidence="4" id="KW-1185">Reference proteome</keyword>
<feature type="region of interest" description="Disordered" evidence="1">
    <location>
        <begin position="1006"/>
        <end position="1025"/>
    </location>
</feature>
<feature type="compositionally biased region" description="Basic and acidic residues" evidence="1">
    <location>
        <begin position="697"/>
        <end position="707"/>
    </location>
</feature>
<feature type="region of interest" description="Disordered" evidence="1">
    <location>
        <begin position="697"/>
        <end position="758"/>
    </location>
</feature>
<evidence type="ECO:0008006" key="5">
    <source>
        <dbReference type="Google" id="ProtNLM"/>
    </source>
</evidence>
<gene>
    <name evidence="3" type="ORF">DIS07_05430</name>
</gene>
<keyword evidence="2" id="KW-0812">Transmembrane</keyword>
<evidence type="ECO:0000256" key="2">
    <source>
        <dbReference type="SAM" id="Phobius"/>
    </source>
</evidence>
<accession>A0A2U2JC28</accession>
<feature type="compositionally biased region" description="Basic and acidic residues" evidence="1">
    <location>
        <begin position="936"/>
        <end position="962"/>
    </location>
</feature>
<protein>
    <recommendedName>
        <fullName evidence="5">Glutamyl-tRNA synthetase</fullName>
    </recommendedName>
</protein>
<feature type="transmembrane region" description="Helical" evidence="2">
    <location>
        <begin position="59"/>
        <end position="79"/>
    </location>
</feature>
<keyword evidence="2" id="KW-1133">Transmembrane helix</keyword>
<feature type="compositionally biased region" description="Basic and acidic residues" evidence="1">
    <location>
        <begin position="722"/>
        <end position="740"/>
    </location>
</feature>
<reference evidence="3 4" key="1">
    <citation type="submission" date="2018-05" db="EMBL/GenBank/DDBJ databases">
        <title>Polaribacter aquimarinus sp. nov., isolated from sediment in a sediment of sea.</title>
        <authorList>
            <person name="Lu D."/>
        </authorList>
    </citation>
    <scope>NUCLEOTIDE SEQUENCE [LARGE SCALE GENOMIC DNA]</scope>
    <source>
        <strain evidence="3 4">ZY113</strain>
    </source>
</reference>
<feature type="compositionally biased region" description="Acidic residues" evidence="1">
    <location>
        <begin position="708"/>
        <end position="721"/>
    </location>
</feature>
<keyword evidence="2" id="KW-0472">Membrane</keyword>
<feature type="compositionally biased region" description="Basic residues" evidence="1">
    <location>
        <begin position="925"/>
        <end position="935"/>
    </location>
</feature>
<feature type="transmembrane region" description="Helical" evidence="2">
    <location>
        <begin position="26"/>
        <end position="47"/>
    </location>
</feature>
<dbReference type="EMBL" id="QFFG01000002">
    <property type="protein sequence ID" value="PWG05884.1"/>
    <property type="molecule type" value="Genomic_DNA"/>
</dbReference>
<comment type="caution">
    <text evidence="3">The sequence shown here is derived from an EMBL/GenBank/DDBJ whole genome shotgun (WGS) entry which is preliminary data.</text>
</comment>
<name>A0A2U2JC28_9FLAO</name>
<organism evidence="3 4">
    <name type="scientific">Polaribacter aquimarinus</name>
    <dbReference type="NCBI Taxonomy" id="2100726"/>
    <lineage>
        <taxon>Bacteria</taxon>
        <taxon>Pseudomonadati</taxon>
        <taxon>Bacteroidota</taxon>
        <taxon>Flavobacteriia</taxon>
        <taxon>Flavobacteriales</taxon>
        <taxon>Flavobacteriaceae</taxon>
    </lineage>
</organism>
<dbReference type="Proteomes" id="UP000245670">
    <property type="component" value="Unassembled WGS sequence"/>
</dbReference>
<dbReference type="RefSeq" id="WP_109404216.1">
    <property type="nucleotide sequence ID" value="NZ_QFFG01000002.1"/>
</dbReference>
<dbReference type="OrthoDB" id="9812498at2"/>
<evidence type="ECO:0000313" key="3">
    <source>
        <dbReference type="EMBL" id="PWG05884.1"/>
    </source>
</evidence>
<dbReference type="AlphaFoldDB" id="A0A2U2JC28"/>
<feature type="region of interest" description="Disordered" evidence="1">
    <location>
        <begin position="922"/>
        <end position="987"/>
    </location>
</feature>
<evidence type="ECO:0000256" key="1">
    <source>
        <dbReference type="SAM" id="MobiDB-lite"/>
    </source>
</evidence>
<proteinExistence type="predicted"/>
<evidence type="ECO:0000313" key="4">
    <source>
        <dbReference type="Proteomes" id="UP000245670"/>
    </source>
</evidence>
<sequence>MSGFKVIEKKLHQFTRKFYTSELIKGVIMFLSLGCLYLFFTLFLEYFLWLKPTARTLLFWLFIVVEIFLLIRFIAFPVFKLIGFRKGISYEESSKIIGSHFPEVKDKLLNVLQLKENANPSDLLLASIHQKSEELQPIPFVKAVDFKQNTKYLKYAVIPFLIWLITLFTGNKTIFSESFERVVNHQKAYTPPAPFAFSLTNSTLKVIQGKPITVQLETVGNVLPIEAKILFDNQQYYLQNNGNGKFSYTFSDVQSPIDFYVEANGVQSQDYQIELIKTPTINNISLELQYPRYLRKRNETVQNSGNIIVPEGTTITWLVKTNQTHSVAFINNNSRALFDVKNDNEFAYSKRIRKALNYKIASSNQNLKDYENLQFSVDVVKDESPQISVTTNIDSISRATAFFAGQISDDYGLKKLQLIYYDEDKSDEKKSFDLPVTKENIQNFFYQFPEGLNLENGVNYEMFFEVSDNDAVNGSKKAKSKVFNYRQKTDEEVEEELLQEQKNTLNNIENSITKQQKQQKELEKVQKDLQGKKKINWNDKKKIQKFIERQNQYNQMMQRQTDKLQENLDEKKEESENLQDKKEELKKRIQELKKLQRQQKLLDEIQKMAEKLNKDDLLKKSKELAQQSKQQERSLERILELTKRFYVEQKTMQIANKIEKLSKKQEDLANKKENTLEAQKEITKEFNEIKEELKELNKDNEKLKEPMELPDVDDEKEEVDEELNKSEKNLKENKSSDAKKNQKNSSKKMKEMSSKMQQQMLEMEGESMEENMEDLRKILENLVIFSFQQENLMNKFSETSTSHPDFGKDLKRQNQLKTYFEHIDDSLYVLSMRLPKISAKIKDDLSTTHYNLDQSLENFSENRFTNGVSNQRYVMTAVNNLSDYLSNILNSMKNSMSMKMGKGKKGKGSGFSLPDLIKKQEGLSKKMKNGMKKGKGKEGNKPDKQGKEGKKGENGKKGDKGKQGKGGKPGENGKKNGKGEGGSNDDLDGEIYEIYKQQSLLRQELQNQIRKSEEGGNGVNTEARKALKKMEDLENEILEKGFNAGTLQKMQNLNYELLKLDKAALEQGKDKKRKSNANLKEFQKRNIKALQFKKQYYNQTEILNRQSLPLQQNYKKKVRAYFSDKKKE</sequence>